<name>A0ABW0FT13_9CAUL</name>
<gene>
    <name evidence="6" type="ORF">ACFPIE_12985</name>
</gene>
<comment type="caution">
    <text evidence="6">The sequence shown here is derived from an EMBL/GenBank/DDBJ whole genome shotgun (WGS) entry which is preliminary data.</text>
</comment>
<keyword evidence="1" id="KW-0001">2Fe-2S</keyword>
<dbReference type="CDD" id="cd03467">
    <property type="entry name" value="Rieske"/>
    <property type="match status" value="1"/>
</dbReference>
<dbReference type="PANTHER" id="PTHR40261:SF1">
    <property type="entry name" value="RIESKE DOMAIN-CONTAINING PROTEIN"/>
    <property type="match status" value="1"/>
</dbReference>
<dbReference type="PANTHER" id="PTHR40261">
    <property type="match status" value="1"/>
</dbReference>
<dbReference type="InterPro" id="IPR017941">
    <property type="entry name" value="Rieske_2Fe-2S"/>
</dbReference>
<feature type="domain" description="Rieske" evidence="5">
    <location>
        <begin position="22"/>
        <end position="127"/>
    </location>
</feature>
<keyword evidence="2" id="KW-0479">Metal-binding</keyword>
<keyword evidence="3" id="KW-0408">Iron</keyword>
<dbReference type="Proteomes" id="UP001596152">
    <property type="component" value="Unassembled WGS sequence"/>
</dbReference>
<evidence type="ECO:0000313" key="7">
    <source>
        <dbReference type="Proteomes" id="UP001596152"/>
    </source>
</evidence>
<accession>A0ABW0FT13</accession>
<evidence type="ECO:0000256" key="3">
    <source>
        <dbReference type="ARBA" id="ARBA00023004"/>
    </source>
</evidence>
<dbReference type="PROSITE" id="PS51296">
    <property type="entry name" value="RIESKE"/>
    <property type="match status" value="1"/>
</dbReference>
<evidence type="ECO:0000256" key="1">
    <source>
        <dbReference type="ARBA" id="ARBA00022714"/>
    </source>
</evidence>
<organism evidence="6 7">
    <name type="scientific">Brevundimonas staleyi</name>
    <dbReference type="NCBI Taxonomy" id="74326"/>
    <lineage>
        <taxon>Bacteria</taxon>
        <taxon>Pseudomonadati</taxon>
        <taxon>Pseudomonadota</taxon>
        <taxon>Alphaproteobacteria</taxon>
        <taxon>Caulobacterales</taxon>
        <taxon>Caulobacteraceae</taxon>
        <taxon>Brevundimonas</taxon>
    </lineage>
</organism>
<keyword evidence="4" id="KW-0411">Iron-sulfur</keyword>
<reference evidence="7" key="1">
    <citation type="journal article" date="2019" name="Int. J. Syst. Evol. Microbiol.">
        <title>The Global Catalogue of Microorganisms (GCM) 10K type strain sequencing project: providing services to taxonomists for standard genome sequencing and annotation.</title>
        <authorList>
            <consortium name="The Broad Institute Genomics Platform"/>
            <consortium name="The Broad Institute Genome Sequencing Center for Infectious Disease"/>
            <person name="Wu L."/>
            <person name="Ma J."/>
        </authorList>
    </citation>
    <scope>NUCLEOTIDE SEQUENCE [LARGE SCALE GENOMIC DNA]</scope>
    <source>
        <strain evidence="7">JCM 12125</strain>
    </source>
</reference>
<dbReference type="EMBL" id="JBHSLF010000025">
    <property type="protein sequence ID" value="MFC5344832.1"/>
    <property type="molecule type" value="Genomic_DNA"/>
</dbReference>
<evidence type="ECO:0000256" key="4">
    <source>
        <dbReference type="ARBA" id="ARBA00023014"/>
    </source>
</evidence>
<protein>
    <submittedName>
        <fullName evidence="6">Rieske (2Fe-2S) protein</fullName>
    </submittedName>
</protein>
<dbReference type="InterPro" id="IPR036922">
    <property type="entry name" value="Rieske_2Fe-2S_sf"/>
</dbReference>
<proteinExistence type="predicted"/>
<dbReference type="SUPFAM" id="SSF50022">
    <property type="entry name" value="ISP domain"/>
    <property type="match status" value="1"/>
</dbReference>
<dbReference type="Gene3D" id="2.102.10.10">
    <property type="entry name" value="Rieske [2Fe-2S] iron-sulphur domain"/>
    <property type="match status" value="1"/>
</dbReference>
<evidence type="ECO:0000313" key="6">
    <source>
        <dbReference type="EMBL" id="MFC5344832.1"/>
    </source>
</evidence>
<dbReference type="Pfam" id="PF00355">
    <property type="entry name" value="Rieske"/>
    <property type="match status" value="1"/>
</dbReference>
<sequence length="133" mass="14186">MTDVNENPATERKRVWTTPPNVALCALDDIQEPGSRGFVLQIGEAFFHGFVVRKDGEVAGWVDRCPHQGFPIAIEMDRYLTPDGSLILCGWHGAVFEPLSGACVGGPCAGGKLTPWPVKAEGGIIRTAAAPEA</sequence>
<evidence type="ECO:0000259" key="5">
    <source>
        <dbReference type="PROSITE" id="PS51296"/>
    </source>
</evidence>
<dbReference type="RefSeq" id="WP_374037920.1">
    <property type="nucleotide sequence ID" value="NZ_CP169082.1"/>
</dbReference>
<evidence type="ECO:0000256" key="2">
    <source>
        <dbReference type="ARBA" id="ARBA00022723"/>
    </source>
</evidence>
<keyword evidence="7" id="KW-1185">Reference proteome</keyword>